<feature type="transmembrane region" description="Helical" evidence="15">
    <location>
        <begin position="6"/>
        <end position="27"/>
    </location>
</feature>
<dbReference type="SMART" id="SM00091">
    <property type="entry name" value="PAS"/>
    <property type="match status" value="2"/>
</dbReference>
<dbReference type="SUPFAM" id="SSF158472">
    <property type="entry name" value="HAMP domain-like"/>
    <property type="match status" value="1"/>
</dbReference>
<dbReference type="PROSITE" id="PS50109">
    <property type="entry name" value="HIS_KIN"/>
    <property type="match status" value="1"/>
</dbReference>
<evidence type="ECO:0000259" key="19">
    <source>
        <dbReference type="PROSITE" id="PS50885"/>
    </source>
</evidence>
<dbReference type="SMART" id="SM00387">
    <property type="entry name" value="HATPase_c"/>
    <property type="match status" value="1"/>
</dbReference>
<dbReference type="InterPro" id="IPR000700">
    <property type="entry name" value="PAS-assoc_C"/>
</dbReference>
<feature type="domain" description="Histidine kinase" evidence="16">
    <location>
        <begin position="677"/>
        <end position="890"/>
    </location>
</feature>
<evidence type="ECO:0000256" key="3">
    <source>
        <dbReference type="ARBA" id="ARBA00012438"/>
    </source>
</evidence>
<name>A0A284VTR7_9EURY</name>
<dbReference type="GO" id="GO:0006355">
    <property type="term" value="P:regulation of DNA-templated transcription"/>
    <property type="evidence" value="ECO:0007669"/>
    <property type="project" value="InterPro"/>
</dbReference>
<dbReference type="InterPro" id="IPR029016">
    <property type="entry name" value="GAF-like_dom_sf"/>
</dbReference>
<evidence type="ECO:0000313" key="21">
    <source>
        <dbReference type="Proteomes" id="UP000218615"/>
    </source>
</evidence>
<dbReference type="Pfam" id="PF00989">
    <property type="entry name" value="PAS"/>
    <property type="match status" value="1"/>
</dbReference>
<evidence type="ECO:0000256" key="1">
    <source>
        <dbReference type="ARBA" id="ARBA00000085"/>
    </source>
</evidence>
<dbReference type="InterPro" id="IPR050351">
    <property type="entry name" value="BphY/WalK/GraS-like"/>
</dbReference>
<dbReference type="FunFam" id="3.30.565.10:FF:000006">
    <property type="entry name" value="Sensor histidine kinase WalK"/>
    <property type="match status" value="1"/>
</dbReference>
<dbReference type="CDD" id="cd00082">
    <property type="entry name" value="HisKA"/>
    <property type="match status" value="1"/>
</dbReference>
<keyword evidence="21" id="KW-1185">Reference proteome</keyword>
<dbReference type="InterPro" id="IPR035965">
    <property type="entry name" value="PAS-like_dom_sf"/>
</dbReference>
<evidence type="ECO:0000256" key="15">
    <source>
        <dbReference type="SAM" id="Phobius"/>
    </source>
</evidence>
<keyword evidence="13 15" id="KW-0472">Membrane</keyword>
<evidence type="ECO:0000256" key="9">
    <source>
        <dbReference type="ARBA" id="ARBA00022777"/>
    </source>
</evidence>
<dbReference type="OrthoDB" id="342253at2157"/>
<evidence type="ECO:0000256" key="11">
    <source>
        <dbReference type="ARBA" id="ARBA00022989"/>
    </source>
</evidence>
<keyword evidence="9 20" id="KW-0418">Kinase</keyword>
<evidence type="ECO:0000259" key="17">
    <source>
        <dbReference type="PROSITE" id="PS50112"/>
    </source>
</evidence>
<sequence length="892" mass="102251">MISLRFKIVISTLFIGLLVIIGSYLVIQDLQTDIIEKEFREKGFLLANNLALETTNQVLVNDVVELRNSIKELKDSYPDIEYIFVTDSEGIVLAHTFDNGFPKALQNQSRPYNVMKEFVYISDRGTMHEFDASLFKNIGYVHVGLSENSVRAQIQDASQRLLLLAVSSMIFWGIFIYLIGLWLTDPILKLTKGAKRINNGILDQKIVVQSKDELGELASTFNDMASSLDQKIRDLVASKEQTETAQKYLETLFDSIDDGIIVLNADHKIIKMNRSFPNIMNLPREQVLGKSCHELIFKAAPPEKEKECPVSSIQQTKKPIRILHEIYIKGKRKILEINGSLFSDNTGEPEVILVLRDVTQERILEEEIIRRNRELTALNEISRIISETFDLDKILSKTLENLLKLAGMESGEIYLLDEPSGKFTLKIHTGSEENIIPEITPAYIRGEILVSDSIQKIPEFASNRNPGFFYAGIPVKLKDRVSGIITLWGKEPRAFSAREKELFLSIGNQLGVAMENITFYNNIKYLKEFNEEILNNVNLAIHVVDKDFRILAVNDELLKLNKGKLKKEQIINKNLFEVFPFLKEKYFNKEYEYVLNTGELFQTEERTEYENDVIYTSTSKIPIKDENGKVEKIITVMKDVSNQKRLEEELKDSYEELRLTYVKLKELYKIKDNFLSNMSYELRTPLTSIIGYTELMLDENVTSEQRHKLEIILRNSQRLSKLIKGLLDTAIIESKNPQLDMQMLSVYDIINHVAEDMKTLASIKNIPINVEVPQRLMVEGDRDRLMQVFSNLIDNAIKFTIKGSIKITAEEENESVHIKIDDSGIGIPADNLDMIFDRFYQVDSVSPQKEESAGLGLWISKNIVTAHRGKLWAESKNRGSTFHVLLPKRRIQ</sequence>
<dbReference type="SUPFAM" id="SSF55785">
    <property type="entry name" value="PYP-like sensor domain (PAS domain)"/>
    <property type="match status" value="2"/>
</dbReference>
<keyword evidence="14" id="KW-0175">Coiled coil</keyword>
<keyword evidence="8" id="KW-0547">Nucleotide-binding</keyword>
<dbReference type="InterPro" id="IPR013656">
    <property type="entry name" value="PAS_4"/>
</dbReference>
<keyword evidence="10" id="KW-0067">ATP-binding</keyword>
<dbReference type="Gene3D" id="3.30.450.20">
    <property type="entry name" value="PAS domain"/>
    <property type="match status" value="2"/>
</dbReference>
<keyword evidence="12" id="KW-0902">Two-component regulatory system</keyword>
<dbReference type="SUPFAM" id="SSF47384">
    <property type="entry name" value="Homodimeric domain of signal transducing histidine kinase"/>
    <property type="match status" value="1"/>
</dbReference>
<dbReference type="InterPro" id="IPR036890">
    <property type="entry name" value="HATPase_C_sf"/>
</dbReference>
<dbReference type="GO" id="GO:0000156">
    <property type="term" value="F:phosphorelay response regulator activity"/>
    <property type="evidence" value="ECO:0007669"/>
    <property type="project" value="TreeGrafter"/>
</dbReference>
<feature type="domain" description="HAMP" evidence="19">
    <location>
        <begin position="181"/>
        <end position="233"/>
    </location>
</feature>
<dbReference type="GO" id="GO:0030295">
    <property type="term" value="F:protein kinase activator activity"/>
    <property type="evidence" value="ECO:0007669"/>
    <property type="project" value="TreeGrafter"/>
</dbReference>
<dbReference type="GO" id="GO:0007234">
    <property type="term" value="P:osmosensory signaling via phosphorelay pathway"/>
    <property type="evidence" value="ECO:0007669"/>
    <property type="project" value="TreeGrafter"/>
</dbReference>
<dbReference type="InterPro" id="IPR004358">
    <property type="entry name" value="Sig_transdc_His_kin-like_C"/>
</dbReference>
<dbReference type="PANTHER" id="PTHR42878:SF7">
    <property type="entry name" value="SENSOR HISTIDINE KINASE GLRK"/>
    <property type="match status" value="1"/>
</dbReference>
<protein>
    <recommendedName>
        <fullName evidence="3">histidine kinase</fullName>
        <ecNumber evidence="3">2.7.13.3</ecNumber>
    </recommendedName>
</protein>
<dbReference type="InterPro" id="IPR003018">
    <property type="entry name" value="GAF"/>
</dbReference>
<dbReference type="InterPro" id="IPR036097">
    <property type="entry name" value="HisK_dim/P_sf"/>
</dbReference>
<dbReference type="SMART" id="SM00304">
    <property type="entry name" value="HAMP"/>
    <property type="match status" value="1"/>
</dbReference>
<evidence type="ECO:0000256" key="8">
    <source>
        <dbReference type="ARBA" id="ARBA00022741"/>
    </source>
</evidence>
<evidence type="ECO:0000259" key="16">
    <source>
        <dbReference type="PROSITE" id="PS50109"/>
    </source>
</evidence>
<feature type="domain" description="PAS" evidence="17">
    <location>
        <begin position="245"/>
        <end position="303"/>
    </location>
</feature>
<dbReference type="Pfam" id="PF13185">
    <property type="entry name" value="GAF_2"/>
    <property type="match status" value="1"/>
</dbReference>
<dbReference type="SMART" id="SM00388">
    <property type="entry name" value="HisKA"/>
    <property type="match status" value="1"/>
</dbReference>
<accession>A0A284VTR7</accession>
<dbReference type="Gene3D" id="3.30.565.10">
    <property type="entry name" value="Histidine kinase-like ATPase, C-terminal domain"/>
    <property type="match status" value="1"/>
</dbReference>
<dbReference type="Gene3D" id="1.10.287.130">
    <property type="match status" value="1"/>
</dbReference>
<dbReference type="InterPro" id="IPR003594">
    <property type="entry name" value="HATPase_dom"/>
</dbReference>
<dbReference type="Pfam" id="PF02518">
    <property type="entry name" value="HATPase_c"/>
    <property type="match status" value="1"/>
</dbReference>
<keyword evidence="6 20" id="KW-0808">Transferase</keyword>
<dbReference type="EMBL" id="FZMP01000228">
    <property type="protein sequence ID" value="SNQ62578.1"/>
    <property type="molecule type" value="Genomic_DNA"/>
</dbReference>
<dbReference type="NCBIfam" id="TIGR00229">
    <property type="entry name" value="sensory_box"/>
    <property type="match status" value="2"/>
</dbReference>
<dbReference type="PROSITE" id="PS50885">
    <property type="entry name" value="HAMP"/>
    <property type="match status" value="1"/>
</dbReference>
<feature type="transmembrane region" description="Helical" evidence="15">
    <location>
        <begin position="161"/>
        <end position="183"/>
    </location>
</feature>
<dbReference type="GO" id="GO:0000155">
    <property type="term" value="F:phosphorelay sensor kinase activity"/>
    <property type="evidence" value="ECO:0007669"/>
    <property type="project" value="InterPro"/>
</dbReference>
<dbReference type="SMART" id="SM00065">
    <property type="entry name" value="GAF"/>
    <property type="match status" value="1"/>
</dbReference>
<dbReference type="EC" id="2.7.13.3" evidence="3"/>
<dbReference type="InterPro" id="IPR013767">
    <property type="entry name" value="PAS_fold"/>
</dbReference>
<dbReference type="GO" id="GO:0005886">
    <property type="term" value="C:plasma membrane"/>
    <property type="evidence" value="ECO:0007669"/>
    <property type="project" value="UniProtKB-SubCell"/>
</dbReference>
<evidence type="ECO:0000256" key="2">
    <source>
        <dbReference type="ARBA" id="ARBA00004651"/>
    </source>
</evidence>
<dbReference type="Pfam" id="PF00512">
    <property type="entry name" value="HisKA"/>
    <property type="match status" value="1"/>
</dbReference>
<dbReference type="Gene3D" id="6.10.340.10">
    <property type="match status" value="1"/>
</dbReference>
<evidence type="ECO:0000259" key="18">
    <source>
        <dbReference type="PROSITE" id="PS50113"/>
    </source>
</evidence>
<dbReference type="InterPro" id="IPR003660">
    <property type="entry name" value="HAMP_dom"/>
</dbReference>
<dbReference type="PROSITE" id="PS50113">
    <property type="entry name" value="PAC"/>
    <property type="match status" value="1"/>
</dbReference>
<keyword evidence="7 15" id="KW-0812">Transmembrane</keyword>
<dbReference type="Proteomes" id="UP000218615">
    <property type="component" value="Unassembled WGS sequence"/>
</dbReference>
<dbReference type="InterPro" id="IPR033463">
    <property type="entry name" value="sCache_3"/>
</dbReference>
<evidence type="ECO:0000256" key="13">
    <source>
        <dbReference type="ARBA" id="ARBA00023136"/>
    </source>
</evidence>
<evidence type="ECO:0000256" key="12">
    <source>
        <dbReference type="ARBA" id="ARBA00023012"/>
    </source>
</evidence>
<dbReference type="GO" id="GO:0005524">
    <property type="term" value="F:ATP binding"/>
    <property type="evidence" value="ECO:0007669"/>
    <property type="project" value="UniProtKB-KW"/>
</dbReference>
<evidence type="ECO:0000313" key="20">
    <source>
        <dbReference type="EMBL" id="SNQ62578.1"/>
    </source>
</evidence>
<dbReference type="Pfam" id="PF17203">
    <property type="entry name" value="sCache_3_2"/>
    <property type="match status" value="1"/>
</dbReference>
<keyword evidence="5" id="KW-0597">Phosphoprotein</keyword>
<reference evidence="21" key="1">
    <citation type="submission" date="2017-06" db="EMBL/GenBank/DDBJ databases">
        <authorList>
            <person name="Cremers G."/>
        </authorList>
    </citation>
    <scope>NUCLEOTIDE SEQUENCE [LARGE SCALE GENOMIC DNA]</scope>
</reference>
<dbReference type="RefSeq" id="WP_096207121.1">
    <property type="nucleotide sequence ID" value="NZ_FZMP01000228.1"/>
</dbReference>
<dbReference type="Gene3D" id="3.30.450.40">
    <property type="match status" value="1"/>
</dbReference>
<comment type="catalytic activity">
    <reaction evidence="1">
        <text>ATP + protein L-histidine = ADP + protein N-phospho-L-histidine.</text>
        <dbReference type="EC" id="2.7.13.3"/>
    </reaction>
</comment>
<dbReference type="CDD" id="cd00130">
    <property type="entry name" value="PAS"/>
    <property type="match status" value="2"/>
</dbReference>
<evidence type="ECO:0000256" key="10">
    <source>
        <dbReference type="ARBA" id="ARBA00022840"/>
    </source>
</evidence>
<dbReference type="SUPFAM" id="SSF55781">
    <property type="entry name" value="GAF domain-like"/>
    <property type="match status" value="1"/>
</dbReference>
<dbReference type="CDD" id="cd06225">
    <property type="entry name" value="HAMP"/>
    <property type="match status" value="1"/>
</dbReference>
<dbReference type="PRINTS" id="PR00344">
    <property type="entry name" value="BCTRLSENSOR"/>
</dbReference>
<evidence type="ECO:0000256" key="14">
    <source>
        <dbReference type="SAM" id="Coils"/>
    </source>
</evidence>
<evidence type="ECO:0000256" key="4">
    <source>
        <dbReference type="ARBA" id="ARBA00022475"/>
    </source>
</evidence>
<proteinExistence type="predicted"/>
<dbReference type="SUPFAM" id="SSF55874">
    <property type="entry name" value="ATPase domain of HSP90 chaperone/DNA topoisomerase II/histidine kinase"/>
    <property type="match status" value="1"/>
</dbReference>
<feature type="coiled-coil region" evidence="14">
    <location>
        <begin position="637"/>
        <end position="667"/>
    </location>
</feature>
<organism evidence="20 21">
    <name type="scientific">Candidatus Methanoperedens nitratireducens</name>
    <dbReference type="NCBI Taxonomy" id="1392998"/>
    <lineage>
        <taxon>Archaea</taxon>
        <taxon>Methanobacteriati</taxon>
        <taxon>Methanobacteriota</taxon>
        <taxon>Stenosarchaea group</taxon>
        <taxon>Methanomicrobia</taxon>
        <taxon>Methanosarcinales</taxon>
        <taxon>ANME-2 cluster</taxon>
        <taxon>Candidatus Methanoperedentaceae</taxon>
        <taxon>Candidatus Methanoperedens</taxon>
    </lineage>
</organism>
<dbReference type="InterPro" id="IPR000014">
    <property type="entry name" value="PAS"/>
</dbReference>
<dbReference type="PROSITE" id="PS50112">
    <property type="entry name" value="PAS"/>
    <property type="match status" value="1"/>
</dbReference>
<evidence type="ECO:0000256" key="7">
    <source>
        <dbReference type="ARBA" id="ARBA00022692"/>
    </source>
</evidence>
<dbReference type="Pfam" id="PF08448">
    <property type="entry name" value="PAS_4"/>
    <property type="match status" value="1"/>
</dbReference>
<feature type="domain" description="PAC" evidence="18">
    <location>
        <begin position="589"/>
        <end position="652"/>
    </location>
</feature>
<dbReference type="InterPro" id="IPR005467">
    <property type="entry name" value="His_kinase_dom"/>
</dbReference>
<dbReference type="PANTHER" id="PTHR42878">
    <property type="entry name" value="TWO-COMPONENT HISTIDINE KINASE"/>
    <property type="match status" value="1"/>
</dbReference>
<dbReference type="Pfam" id="PF00672">
    <property type="entry name" value="HAMP"/>
    <property type="match status" value="1"/>
</dbReference>
<dbReference type="InterPro" id="IPR003661">
    <property type="entry name" value="HisK_dim/P_dom"/>
</dbReference>
<dbReference type="AlphaFoldDB" id="A0A284VTR7"/>
<keyword evidence="11 15" id="KW-1133">Transmembrane helix</keyword>
<gene>
    <name evidence="20" type="ORF">MNV_790023</name>
</gene>
<comment type="subcellular location">
    <subcellularLocation>
        <location evidence="2">Cell membrane</location>
        <topology evidence="2">Multi-pass membrane protein</topology>
    </subcellularLocation>
</comment>
<evidence type="ECO:0000256" key="6">
    <source>
        <dbReference type="ARBA" id="ARBA00022679"/>
    </source>
</evidence>
<evidence type="ECO:0000256" key="5">
    <source>
        <dbReference type="ARBA" id="ARBA00022553"/>
    </source>
</evidence>
<keyword evidence="4" id="KW-1003">Cell membrane</keyword>